<evidence type="ECO:0000256" key="2">
    <source>
        <dbReference type="ARBA" id="ARBA00005189"/>
    </source>
</evidence>
<evidence type="ECO:0000256" key="10">
    <source>
        <dbReference type="SAM" id="Phobius"/>
    </source>
</evidence>
<evidence type="ECO:0000256" key="1">
    <source>
        <dbReference type="ARBA" id="ARBA00004477"/>
    </source>
</evidence>
<evidence type="ECO:0000256" key="3">
    <source>
        <dbReference type="ARBA" id="ARBA00022692"/>
    </source>
</evidence>
<dbReference type="InterPro" id="IPR024512">
    <property type="entry name" value="Ser_palmitoyltrfase_ssu-like"/>
</dbReference>
<evidence type="ECO:0000256" key="6">
    <source>
        <dbReference type="ARBA" id="ARBA00022989"/>
    </source>
</evidence>
<keyword evidence="8 10" id="KW-0472">Membrane</keyword>
<organism evidence="11 12">
    <name type="scientific">Macrostomum lignano</name>
    <dbReference type="NCBI Taxonomy" id="282301"/>
    <lineage>
        <taxon>Eukaryota</taxon>
        <taxon>Metazoa</taxon>
        <taxon>Spiralia</taxon>
        <taxon>Lophotrochozoa</taxon>
        <taxon>Platyhelminthes</taxon>
        <taxon>Rhabditophora</taxon>
        <taxon>Macrostomorpha</taxon>
        <taxon>Macrostomida</taxon>
        <taxon>Macrostomidae</taxon>
        <taxon>Macrostomum</taxon>
    </lineage>
</organism>
<feature type="transmembrane region" description="Helical" evidence="10">
    <location>
        <begin position="37"/>
        <end position="58"/>
    </location>
</feature>
<reference evidence="11 12" key="1">
    <citation type="submission" date="2017-06" db="EMBL/GenBank/DDBJ databases">
        <title>A platform for efficient transgenesis in Macrostomum lignano, a flatworm model organism for stem cell research.</title>
        <authorList>
            <person name="Berezikov E."/>
        </authorList>
    </citation>
    <scope>NUCLEOTIDE SEQUENCE [LARGE SCALE GENOMIC DNA]</scope>
    <source>
        <strain evidence="11">DV1</strain>
        <tissue evidence="11">Whole organism</tissue>
    </source>
</reference>
<keyword evidence="5" id="KW-0746">Sphingolipid metabolism</keyword>
<accession>A0A267F6J1</accession>
<keyword evidence="12" id="KW-1185">Reference proteome</keyword>
<sequence>ATEFTMKESEPGNIFARLYFKYLVETSIYMLEPYERIALNCLVVVLLLMSAYTSWLFLPHHTVSQHLIGTVSSLIGWPSLPAAGDLAS</sequence>
<keyword evidence="6 10" id="KW-1133">Transmembrane helix</keyword>
<dbReference type="Pfam" id="PF11779">
    <property type="entry name" value="SPT_ssu-like"/>
    <property type="match status" value="1"/>
</dbReference>
<evidence type="ECO:0000313" key="11">
    <source>
        <dbReference type="EMBL" id="PAA69376.1"/>
    </source>
</evidence>
<dbReference type="GO" id="GO:0046513">
    <property type="term" value="P:ceramide biosynthetic process"/>
    <property type="evidence" value="ECO:0007669"/>
    <property type="project" value="TreeGrafter"/>
</dbReference>
<comment type="subcellular location">
    <subcellularLocation>
        <location evidence="1">Endoplasmic reticulum membrane</location>
        <topology evidence="1">Multi-pass membrane protein</topology>
    </subcellularLocation>
</comment>
<comment type="caution">
    <text evidence="11">The sequence shown here is derived from an EMBL/GenBank/DDBJ whole genome shotgun (WGS) entry which is preliminary data.</text>
</comment>
<evidence type="ECO:0000256" key="4">
    <source>
        <dbReference type="ARBA" id="ARBA00022824"/>
    </source>
</evidence>
<dbReference type="GO" id="GO:0004758">
    <property type="term" value="F:serine C-palmitoyltransferase activity"/>
    <property type="evidence" value="ECO:0007669"/>
    <property type="project" value="TreeGrafter"/>
</dbReference>
<keyword evidence="7" id="KW-0443">Lipid metabolism</keyword>
<evidence type="ECO:0000256" key="8">
    <source>
        <dbReference type="ARBA" id="ARBA00023136"/>
    </source>
</evidence>
<dbReference type="Proteomes" id="UP000215902">
    <property type="component" value="Unassembled WGS sequence"/>
</dbReference>
<name>A0A267F6J1_9PLAT</name>
<proteinExistence type="inferred from homology"/>
<feature type="non-terminal residue" evidence="11">
    <location>
        <position position="1"/>
    </location>
</feature>
<dbReference type="AlphaFoldDB" id="A0A267F6J1"/>
<keyword evidence="3 10" id="KW-0812">Transmembrane</keyword>
<evidence type="ECO:0000256" key="9">
    <source>
        <dbReference type="ARBA" id="ARBA00038370"/>
    </source>
</evidence>
<gene>
    <name evidence="11" type="ORF">BOX15_Mlig024777g1</name>
</gene>
<comment type="pathway">
    <text evidence="2">Lipid metabolism.</text>
</comment>
<dbReference type="GO" id="GO:0017059">
    <property type="term" value="C:serine palmitoyltransferase complex"/>
    <property type="evidence" value="ECO:0007669"/>
    <property type="project" value="TreeGrafter"/>
</dbReference>
<evidence type="ECO:0000256" key="5">
    <source>
        <dbReference type="ARBA" id="ARBA00022919"/>
    </source>
</evidence>
<evidence type="ECO:0000313" key="12">
    <source>
        <dbReference type="Proteomes" id="UP000215902"/>
    </source>
</evidence>
<dbReference type="PANTHER" id="PTHR47084">
    <property type="entry name" value="SERINE PALMITOYLTRANSFERASE SMALL SUBUNIT A"/>
    <property type="match status" value="1"/>
</dbReference>
<comment type="similarity">
    <text evidence="9">Belongs to the SPTSS family. SPTSSA subfamily.</text>
</comment>
<dbReference type="EMBL" id="NIVC01001329">
    <property type="protein sequence ID" value="PAA69376.1"/>
    <property type="molecule type" value="Genomic_DNA"/>
</dbReference>
<dbReference type="InterPro" id="IPR051900">
    <property type="entry name" value="SPT_small_subunit"/>
</dbReference>
<dbReference type="GO" id="GO:0005789">
    <property type="term" value="C:endoplasmic reticulum membrane"/>
    <property type="evidence" value="ECO:0007669"/>
    <property type="project" value="UniProtKB-SubCell"/>
</dbReference>
<dbReference type="PANTHER" id="PTHR47084:SF1">
    <property type="entry name" value="SERINE PALMITOYLTRANSFERASE SMALL SUBUNIT A"/>
    <property type="match status" value="1"/>
</dbReference>
<evidence type="ECO:0000256" key="7">
    <source>
        <dbReference type="ARBA" id="ARBA00023098"/>
    </source>
</evidence>
<keyword evidence="4" id="KW-0256">Endoplasmic reticulum</keyword>
<protein>
    <submittedName>
        <fullName evidence="11">Uncharacterized protein</fullName>
    </submittedName>
</protein>
<dbReference type="OrthoDB" id="202672at2759"/>